<name>A0ABV7GX48_9RHOB</name>
<evidence type="ECO:0000313" key="2">
    <source>
        <dbReference type="EMBL" id="MFC3145862.1"/>
    </source>
</evidence>
<sequence>MLSRRRTRLRLTVAAAAVLSASAAGLPLLAQETEGGQVFTLDLSTSVRASDNFDLDADSAGDTILSETFIGLGYESVGRTQTFRFYLSDRFRFGDGPGAPAEADFEGINANLYYEKLWVNSRLVFDARLRTIDLSDDLDAEDIEDIVDDEELDPLTLERGTLRTSNVSLGFQTGIEGPIGAEFFISHAQNDYIDTTDPDLNDNETLTGEVALLMRPDTVTEFRLGYAESEYDEEDAEGTLRRTRVLTFGAVRQLNPVAVLSGEIGWKEIEEEWRNLPADPDDERGLTASLSYLRELPSGNFGIDLSHDVTNAGDRTDLWVSRVYDYPLGSLGVSVGVAKPENGDYEPVGRISYDRAIGDQAFGLSLASEVVVTSDSEIQRNTSANVSYDYQISNLDSVGFSLGYVWIDSIGGVPVDESTSATATAVYRRALTQDWSLETGYSYRLRREEGEGDAESNTLFLTLQSSFNWRP</sequence>
<dbReference type="EMBL" id="JBHRTB010000010">
    <property type="protein sequence ID" value="MFC3145862.1"/>
    <property type="molecule type" value="Genomic_DNA"/>
</dbReference>
<comment type="caution">
    <text evidence="2">The sequence shown here is derived from an EMBL/GenBank/DDBJ whole genome shotgun (WGS) entry which is preliminary data.</text>
</comment>
<evidence type="ECO:0008006" key="4">
    <source>
        <dbReference type="Google" id="ProtNLM"/>
    </source>
</evidence>
<keyword evidence="3" id="KW-1185">Reference proteome</keyword>
<evidence type="ECO:0000256" key="1">
    <source>
        <dbReference type="SAM" id="SignalP"/>
    </source>
</evidence>
<gene>
    <name evidence="2" type="ORF">ACFOGP_24280</name>
</gene>
<accession>A0ABV7GX48</accession>
<dbReference type="Proteomes" id="UP001595632">
    <property type="component" value="Unassembled WGS sequence"/>
</dbReference>
<feature type="signal peptide" evidence="1">
    <location>
        <begin position="1"/>
        <end position="30"/>
    </location>
</feature>
<keyword evidence="1" id="KW-0732">Signal</keyword>
<dbReference type="RefSeq" id="WP_275634785.1">
    <property type="nucleotide sequence ID" value="NZ_JARGYD010000012.1"/>
</dbReference>
<organism evidence="2 3">
    <name type="scientific">Psychromarinibacter halotolerans</name>
    <dbReference type="NCBI Taxonomy" id="1775175"/>
    <lineage>
        <taxon>Bacteria</taxon>
        <taxon>Pseudomonadati</taxon>
        <taxon>Pseudomonadota</taxon>
        <taxon>Alphaproteobacteria</taxon>
        <taxon>Rhodobacterales</taxon>
        <taxon>Paracoccaceae</taxon>
        <taxon>Psychromarinibacter</taxon>
    </lineage>
</organism>
<proteinExistence type="predicted"/>
<feature type="chain" id="PRO_5046830768" description="TIGR03016 family PEP-CTERM system-associated outer membrane protein" evidence="1">
    <location>
        <begin position="31"/>
        <end position="471"/>
    </location>
</feature>
<evidence type="ECO:0000313" key="3">
    <source>
        <dbReference type="Proteomes" id="UP001595632"/>
    </source>
</evidence>
<reference evidence="3" key="1">
    <citation type="journal article" date="2019" name="Int. J. Syst. Evol. Microbiol.">
        <title>The Global Catalogue of Microorganisms (GCM) 10K type strain sequencing project: providing services to taxonomists for standard genome sequencing and annotation.</title>
        <authorList>
            <consortium name="The Broad Institute Genomics Platform"/>
            <consortium name="The Broad Institute Genome Sequencing Center for Infectious Disease"/>
            <person name="Wu L."/>
            <person name="Ma J."/>
        </authorList>
    </citation>
    <scope>NUCLEOTIDE SEQUENCE [LARGE SCALE GENOMIC DNA]</scope>
    <source>
        <strain evidence="3">KCTC 52366</strain>
    </source>
</reference>
<protein>
    <recommendedName>
        <fullName evidence="4">TIGR03016 family PEP-CTERM system-associated outer membrane protein</fullName>
    </recommendedName>
</protein>